<dbReference type="PANTHER" id="PTHR33175">
    <property type="entry name" value="DNA-BINDING PROTEIN HU"/>
    <property type="match status" value="1"/>
</dbReference>
<evidence type="ECO:0000256" key="4">
    <source>
        <dbReference type="RuleBase" id="RU003939"/>
    </source>
</evidence>
<dbReference type="Pfam" id="PF00216">
    <property type="entry name" value="Bac_DNA_binding"/>
    <property type="match status" value="1"/>
</dbReference>
<dbReference type="PANTHER" id="PTHR33175:SF3">
    <property type="entry name" value="DNA-BINDING PROTEIN HU-BETA"/>
    <property type="match status" value="1"/>
</dbReference>
<evidence type="ECO:0000256" key="5">
    <source>
        <dbReference type="SAM" id="MobiDB-lite"/>
    </source>
</evidence>
<evidence type="ECO:0000313" key="6">
    <source>
        <dbReference type="EMBL" id="ABJ85261.1"/>
    </source>
</evidence>
<dbReference type="GO" id="GO:0003677">
    <property type="term" value="F:DNA binding"/>
    <property type="evidence" value="ECO:0007669"/>
    <property type="project" value="UniProtKB-KW"/>
</dbReference>
<dbReference type="SMART" id="SM00411">
    <property type="entry name" value="BHL"/>
    <property type="match status" value="1"/>
</dbReference>
<keyword evidence="2" id="KW-0226">DNA condensation</keyword>
<dbReference type="CDD" id="cd13836">
    <property type="entry name" value="IHF_B"/>
    <property type="match status" value="1"/>
</dbReference>
<accession>Q01YK4</accession>
<proteinExistence type="inferred from homology"/>
<dbReference type="GO" id="GO:0030261">
    <property type="term" value="P:chromosome condensation"/>
    <property type="evidence" value="ECO:0007669"/>
    <property type="project" value="UniProtKB-KW"/>
</dbReference>
<dbReference type="FunCoup" id="Q01YK4">
    <property type="interactions" value="248"/>
</dbReference>
<feature type="compositionally biased region" description="Pro residues" evidence="5">
    <location>
        <begin position="95"/>
        <end position="112"/>
    </location>
</feature>
<dbReference type="InterPro" id="IPR020816">
    <property type="entry name" value="Histone-like_DNA-bd_CS"/>
</dbReference>
<dbReference type="PRINTS" id="PR01727">
    <property type="entry name" value="DNABINDINGHU"/>
</dbReference>
<keyword evidence="3 6" id="KW-0238">DNA-binding</keyword>
<dbReference type="HOGENOM" id="CLU_105066_2_2_0"/>
<evidence type="ECO:0000256" key="3">
    <source>
        <dbReference type="ARBA" id="ARBA00023125"/>
    </source>
</evidence>
<dbReference type="AlphaFoldDB" id="Q01YK4"/>
<dbReference type="GO" id="GO:0005829">
    <property type="term" value="C:cytosol"/>
    <property type="evidence" value="ECO:0007669"/>
    <property type="project" value="TreeGrafter"/>
</dbReference>
<dbReference type="EMBL" id="CP000473">
    <property type="protein sequence ID" value="ABJ85261.1"/>
    <property type="molecule type" value="Genomic_DNA"/>
</dbReference>
<dbReference type="PROSITE" id="PS00045">
    <property type="entry name" value="HISTONE_LIKE"/>
    <property type="match status" value="1"/>
</dbReference>
<dbReference type="Gene3D" id="4.10.520.10">
    <property type="entry name" value="IHF-like DNA-binding proteins"/>
    <property type="match status" value="1"/>
</dbReference>
<dbReference type="InterPro" id="IPR010992">
    <property type="entry name" value="IHF-like_DNA-bd_dom_sf"/>
</dbReference>
<dbReference type="InParanoid" id="Q01YK4"/>
<gene>
    <name evidence="6" type="ordered locus">Acid_4299</name>
</gene>
<dbReference type="eggNOG" id="COG0776">
    <property type="taxonomic scope" value="Bacteria"/>
</dbReference>
<organism evidence="6">
    <name type="scientific">Solibacter usitatus (strain Ellin6076)</name>
    <dbReference type="NCBI Taxonomy" id="234267"/>
    <lineage>
        <taxon>Bacteria</taxon>
        <taxon>Pseudomonadati</taxon>
        <taxon>Acidobacteriota</taxon>
        <taxon>Terriglobia</taxon>
        <taxon>Bryobacterales</taxon>
        <taxon>Solibacteraceae</taxon>
        <taxon>Candidatus Solibacter</taxon>
    </lineage>
</organism>
<protein>
    <submittedName>
        <fullName evidence="6">Histone family protein DNA-binding protein</fullName>
    </submittedName>
</protein>
<dbReference type="SUPFAM" id="SSF47729">
    <property type="entry name" value="IHF-like DNA-binding proteins"/>
    <property type="match status" value="1"/>
</dbReference>
<dbReference type="OrthoDB" id="9799835at2"/>
<comment type="similarity">
    <text evidence="1 4">Belongs to the bacterial histone-like protein family.</text>
</comment>
<dbReference type="STRING" id="234267.Acid_4299"/>
<dbReference type="KEGG" id="sus:Acid_4299"/>
<sequence>MTKADLIEEVSRVVEMTRKESEVIVEAIFDSIVRSLRTGDKIEIRGFGSFRTRQRQPRIGRNPKTGARVEVPAKKIPYFKPSKELKDVVNNSATPVPPTAAVPPTPEQVPNP</sequence>
<dbReference type="GO" id="GO:0030527">
    <property type="term" value="F:structural constituent of chromatin"/>
    <property type="evidence" value="ECO:0007669"/>
    <property type="project" value="InterPro"/>
</dbReference>
<evidence type="ECO:0000256" key="2">
    <source>
        <dbReference type="ARBA" id="ARBA00023067"/>
    </source>
</evidence>
<dbReference type="InterPro" id="IPR000119">
    <property type="entry name" value="Hist_DNA-bd"/>
</dbReference>
<name>Q01YK4_SOLUE</name>
<feature type="region of interest" description="Disordered" evidence="5">
    <location>
        <begin position="89"/>
        <end position="112"/>
    </location>
</feature>
<evidence type="ECO:0000256" key="1">
    <source>
        <dbReference type="ARBA" id="ARBA00010529"/>
    </source>
</evidence>
<reference evidence="6" key="1">
    <citation type="submission" date="2006-10" db="EMBL/GenBank/DDBJ databases">
        <title>Complete sequence of Solibacter usitatus Ellin6076.</title>
        <authorList>
            <consortium name="US DOE Joint Genome Institute"/>
            <person name="Copeland A."/>
            <person name="Lucas S."/>
            <person name="Lapidus A."/>
            <person name="Barry K."/>
            <person name="Detter J.C."/>
            <person name="Glavina del Rio T."/>
            <person name="Hammon N."/>
            <person name="Israni S."/>
            <person name="Dalin E."/>
            <person name="Tice H."/>
            <person name="Pitluck S."/>
            <person name="Thompson L.S."/>
            <person name="Brettin T."/>
            <person name="Bruce D."/>
            <person name="Han C."/>
            <person name="Tapia R."/>
            <person name="Gilna P."/>
            <person name="Schmutz J."/>
            <person name="Larimer F."/>
            <person name="Land M."/>
            <person name="Hauser L."/>
            <person name="Kyrpides N."/>
            <person name="Mikhailova N."/>
            <person name="Janssen P.H."/>
            <person name="Kuske C.R."/>
            <person name="Richardson P."/>
        </authorList>
    </citation>
    <scope>NUCLEOTIDE SEQUENCE</scope>
    <source>
        <strain evidence="6">Ellin6076</strain>
    </source>
</reference>